<comment type="caution">
    <text evidence="1">The sequence shown here is derived from an EMBL/GenBank/DDBJ whole genome shotgun (WGS) entry which is preliminary data.</text>
</comment>
<proteinExistence type="predicted"/>
<name>A0ACC0BXZ8_CATRO</name>
<protein>
    <submittedName>
        <fullName evidence="1">Uncharacterized protein</fullName>
    </submittedName>
</protein>
<evidence type="ECO:0000313" key="2">
    <source>
        <dbReference type="Proteomes" id="UP001060085"/>
    </source>
</evidence>
<accession>A0ACC0BXZ8</accession>
<dbReference type="Proteomes" id="UP001060085">
    <property type="component" value="Linkage Group LG02"/>
</dbReference>
<organism evidence="1 2">
    <name type="scientific">Catharanthus roseus</name>
    <name type="common">Madagascar periwinkle</name>
    <name type="synonym">Vinca rosea</name>
    <dbReference type="NCBI Taxonomy" id="4058"/>
    <lineage>
        <taxon>Eukaryota</taxon>
        <taxon>Viridiplantae</taxon>
        <taxon>Streptophyta</taxon>
        <taxon>Embryophyta</taxon>
        <taxon>Tracheophyta</taxon>
        <taxon>Spermatophyta</taxon>
        <taxon>Magnoliopsida</taxon>
        <taxon>eudicotyledons</taxon>
        <taxon>Gunneridae</taxon>
        <taxon>Pentapetalae</taxon>
        <taxon>asterids</taxon>
        <taxon>lamiids</taxon>
        <taxon>Gentianales</taxon>
        <taxon>Apocynaceae</taxon>
        <taxon>Rauvolfioideae</taxon>
        <taxon>Vinceae</taxon>
        <taxon>Catharanthinae</taxon>
        <taxon>Catharanthus</taxon>
    </lineage>
</organism>
<gene>
    <name evidence="1" type="ORF">M9H77_08475</name>
</gene>
<reference evidence="2" key="1">
    <citation type="journal article" date="2023" name="Nat. Plants">
        <title>Single-cell RNA sequencing provides a high-resolution roadmap for understanding the multicellular compartmentation of specialized metabolism.</title>
        <authorList>
            <person name="Sun S."/>
            <person name="Shen X."/>
            <person name="Li Y."/>
            <person name="Li Y."/>
            <person name="Wang S."/>
            <person name="Li R."/>
            <person name="Zhang H."/>
            <person name="Shen G."/>
            <person name="Guo B."/>
            <person name="Wei J."/>
            <person name="Xu J."/>
            <person name="St-Pierre B."/>
            <person name="Chen S."/>
            <person name="Sun C."/>
        </authorList>
    </citation>
    <scope>NUCLEOTIDE SEQUENCE [LARGE SCALE GENOMIC DNA]</scope>
</reference>
<evidence type="ECO:0000313" key="1">
    <source>
        <dbReference type="EMBL" id="KAI5677525.1"/>
    </source>
</evidence>
<sequence length="531" mass="59037">MENRVFQFAIDKEGRTEVHKGIEDAFSKFKESDVQTRISDEFSMWFREERTSPSSVASTPVEMSIPLAAASIPPRMSTPLVAASSPPATLTQFLQLPYSSTVSTSTPLASSATGLSSRFAPSSSTRPLAPAAASAPSSAPSSQGVVDSHILILPTADAHFVEEHLSFGKVPDRMKNMLYTEFRAHKKRREMAQQNRLWGVAARGPASTPAGLAGEDARGLRTVRTVCPIASVEETVGRYRIRQVLGESAAVTAERQGGSSSSSLVPLIHSAAAHKAYIERERRLCGYMQQAQEKFAGFMTSFAYQCRVQLDLIPTLFLPFLLPNADTTSQLPIDPPALAHLHFHLWELYVLSLELVIYALLMFICLTCLSFHDSLRNQLLARDAKVEQSCFDLKCWHDILDIISFVVDSFSSWTPMWGMIPNFLDSFVGKFLVKKVEGYLCSLIEDLLDKSIRRIVETYSYKISSFETFVIALKGIGPFENNFLNVNVQLGDPCDDHKFLIGLEVLKAFLIEKIFLVFNSIICISRSLYFC</sequence>
<dbReference type="EMBL" id="CM044702">
    <property type="protein sequence ID" value="KAI5677525.1"/>
    <property type="molecule type" value="Genomic_DNA"/>
</dbReference>
<keyword evidence="2" id="KW-1185">Reference proteome</keyword>